<gene>
    <name evidence="1" type="ORF">K503DRAFT_704902</name>
</gene>
<proteinExistence type="predicted"/>
<organism evidence="1 2">
    <name type="scientific">Rhizopogon vinicolor AM-OR11-026</name>
    <dbReference type="NCBI Taxonomy" id="1314800"/>
    <lineage>
        <taxon>Eukaryota</taxon>
        <taxon>Fungi</taxon>
        <taxon>Dikarya</taxon>
        <taxon>Basidiomycota</taxon>
        <taxon>Agaricomycotina</taxon>
        <taxon>Agaricomycetes</taxon>
        <taxon>Agaricomycetidae</taxon>
        <taxon>Boletales</taxon>
        <taxon>Suillineae</taxon>
        <taxon>Rhizopogonaceae</taxon>
        <taxon>Rhizopogon</taxon>
    </lineage>
</organism>
<reference evidence="1 2" key="1">
    <citation type="submission" date="2016-06" db="EMBL/GenBank/DDBJ databases">
        <title>Comparative genomics of the ectomycorrhizal sister species Rhizopogon vinicolor and Rhizopogon vesiculosus (Basidiomycota: Boletales) reveals a divergence of the mating type B locus.</title>
        <authorList>
            <consortium name="DOE Joint Genome Institute"/>
            <person name="Mujic A.B."/>
            <person name="Kuo A."/>
            <person name="Tritt A."/>
            <person name="Lipzen A."/>
            <person name="Chen C."/>
            <person name="Johnson J."/>
            <person name="Sharma A."/>
            <person name="Barry K."/>
            <person name="Grigoriev I.V."/>
            <person name="Spatafora J.W."/>
        </authorList>
    </citation>
    <scope>NUCLEOTIDE SEQUENCE [LARGE SCALE GENOMIC DNA]</scope>
    <source>
        <strain evidence="1 2">AM-OR11-026</strain>
    </source>
</reference>
<dbReference type="Proteomes" id="UP000092154">
    <property type="component" value="Unassembled WGS sequence"/>
</dbReference>
<name>A0A1B7MDP8_9AGAM</name>
<accession>A0A1B7MDP8</accession>
<keyword evidence="2" id="KW-1185">Reference proteome</keyword>
<evidence type="ECO:0000313" key="2">
    <source>
        <dbReference type="Proteomes" id="UP000092154"/>
    </source>
</evidence>
<dbReference type="STRING" id="1314800.A0A1B7MDP8"/>
<dbReference type="OrthoDB" id="2641988at2759"/>
<dbReference type="EMBL" id="KV450027">
    <property type="protein sequence ID" value="OAX30721.1"/>
    <property type="molecule type" value="Genomic_DNA"/>
</dbReference>
<protein>
    <submittedName>
        <fullName evidence="1">Uncharacterized protein</fullName>
    </submittedName>
</protein>
<dbReference type="AlphaFoldDB" id="A0A1B7MDP8"/>
<dbReference type="InParanoid" id="A0A1B7MDP8"/>
<feature type="non-terminal residue" evidence="1">
    <location>
        <position position="319"/>
    </location>
</feature>
<sequence length="319" mass="35470">MLVQPIHGHLCRSPRLRFSDAQKRAVITWAKALGAPNVPTLYGLKKCHNRICDQVGNPTEKVKANSGNIFYLNSIAKAIAKDYANPLTRMCMQDYPEDGQGRMSQAHHGEKMLDLPEGLAVPSVRVDKKIYFTGELLQQSSRSYFIPKRFFQAYLPDGDAAHPEPVILAIGNPVAWTASGFIVDPEQIITEVSTFARTFEEIEESELECGFTGGRLVLSVPLIIFIDDVSGNVSKQWNKHHVVYMSNAAMPRQMLEKEFCVRFVSSSPHASPLELAKGVKDSISTAAEHGVIAWDCKYEEEIMLVPYGLFKAGDNPMQA</sequence>
<evidence type="ECO:0000313" key="1">
    <source>
        <dbReference type="EMBL" id="OAX30721.1"/>
    </source>
</evidence>